<protein>
    <recommendedName>
        <fullName evidence="5">BTB domain-containing protein</fullName>
    </recommendedName>
</protein>
<accession>A0A2Z6S3M3</accession>
<dbReference type="Pfam" id="PF07534">
    <property type="entry name" value="TLD"/>
    <property type="match status" value="1"/>
</dbReference>
<dbReference type="Pfam" id="PF00651">
    <property type="entry name" value="BTB"/>
    <property type="match status" value="1"/>
</dbReference>
<dbReference type="PANTHER" id="PTHR45774">
    <property type="entry name" value="BTB/POZ DOMAIN-CONTAINING"/>
    <property type="match status" value="1"/>
</dbReference>
<comment type="caution">
    <text evidence="3">The sequence shown here is derived from an EMBL/GenBank/DDBJ whole genome shotgun (WGS) entry which is preliminary data.</text>
</comment>
<dbReference type="SMART" id="SM00225">
    <property type="entry name" value="BTB"/>
    <property type="match status" value="1"/>
</dbReference>
<organism evidence="3 4">
    <name type="scientific">Rhizophagus clarus</name>
    <dbReference type="NCBI Taxonomy" id="94130"/>
    <lineage>
        <taxon>Eukaryota</taxon>
        <taxon>Fungi</taxon>
        <taxon>Fungi incertae sedis</taxon>
        <taxon>Mucoromycota</taxon>
        <taxon>Glomeromycotina</taxon>
        <taxon>Glomeromycetes</taxon>
        <taxon>Glomerales</taxon>
        <taxon>Glomeraceae</taxon>
        <taxon>Rhizophagus</taxon>
    </lineage>
</organism>
<dbReference type="Proteomes" id="UP000247702">
    <property type="component" value="Unassembled WGS sequence"/>
</dbReference>
<name>A0A2Z6S3M3_9GLOM</name>
<feature type="domain" description="BTB" evidence="1">
    <location>
        <begin position="23"/>
        <end position="96"/>
    </location>
</feature>
<sequence length="490" mass="57825">MTYHFETEVTKSLERLLNTETDYNVIVQIGEEPNFKEFHVHSNILRCRSEHFNNLFYDGEIEKRDKKYIIYKPNISPQAFDVILKYLYVGYVDLTDKTGTELLNIIIASDELNLENLTKLTKDFIIEHYQLLQGDPVGTLQTVFNNKSLNDLREYCLEKICPEPEILFNSNKFTQISVQLLETILKREDLNMDEIEIWENIVRWGLAQEHNFNEDVSQWDKDDILTFKRIICRFIPLIRFYDISPKDYMIKIKPYEEVLSKEFRDDLLNYYMIPEYIPKLNNLTSRNVKDSKSVIINQKHIALFTNWIGRREKNKTASYKFDLLYRASRDGNTAIEFHEKCDNRRATITIIKLRDSEGIVGGYNPLEWDSSNGSFKRTKDSFIFSFTNRTDLETAKIGYSNGDKNSIICYPDYGPIFGYNNLYLHNGTWRSNPDIEPCSYPKIDGIPTGPFKVDDFEVFQVVKKVEKNKTNEPYNERKRNSKFSFWTKNN</sequence>
<dbReference type="Gene3D" id="1.25.40.420">
    <property type="match status" value="1"/>
</dbReference>
<keyword evidence="4" id="KW-1185">Reference proteome</keyword>
<dbReference type="PROSITE" id="PS50097">
    <property type="entry name" value="BTB"/>
    <property type="match status" value="1"/>
</dbReference>
<dbReference type="PROSITE" id="PS51886">
    <property type="entry name" value="TLDC"/>
    <property type="match status" value="1"/>
</dbReference>
<dbReference type="CDD" id="cd18186">
    <property type="entry name" value="BTB_POZ_ZBTB_KLHL-like"/>
    <property type="match status" value="1"/>
</dbReference>
<dbReference type="Pfam" id="PF07707">
    <property type="entry name" value="BACK"/>
    <property type="match status" value="1"/>
</dbReference>
<dbReference type="InterPro" id="IPR011333">
    <property type="entry name" value="SKP1/BTB/POZ_sf"/>
</dbReference>
<dbReference type="SUPFAM" id="SSF54695">
    <property type="entry name" value="POZ domain"/>
    <property type="match status" value="1"/>
</dbReference>
<evidence type="ECO:0000313" key="3">
    <source>
        <dbReference type="EMBL" id="GBC03282.1"/>
    </source>
</evidence>
<dbReference type="EMBL" id="BEXD01003877">
    <property type="protein sequence ID" value="GBC03282.1"/>
    <property type="molecule type" value="Genomic_DNA"/>
</dbReference>
<dbReference type="InterPro" id="IPR000210">
    <property type="entry name" value="BTB/POZ_dom"/>
</dbReference>
<dbReference type="InterPro" id="IPR006571">
    <property type="entry name" value="TLDc_dom"/>
</dbReference>
<proteinExistence type="predicted"/>
<dbReference type="SMART" id="SM00584">
    <property type="entry name" value="TLDc"/>
    <property type="match status" value="1"/>
</dbReference>
<dbReference type="AlphaFoldDB" id="A0A2Z6S3M3"/>
<evidence type="ECO:0000313" key="4">
    <source>
        <dbReference type="Proteomes" id="UP000247702"/>
    </source>
</evidence>
<feature type="domain" description="TLDc" evidence="2">
    <location>
        <begin position="294"/>
        <end position="462"/>
    </location>
</feature>
<evidence type="ECO:0000259" key="1">
    <source>
        <dbReference type="PROSITE" id="PS50097"/>
    </source>
</evidence>
<gene>
    <name evidence="3" type="ORF">RclHR1_05050007</name>
</gene>
<dbReference type="PANTHER" id="PTHR45774:SF3">
    <property type="entry name" value="BTB (POZ) DOMAIN-CONTAINING 2B-RELATED"/>
    <property type="match status" value="1"/>
</dbReference>
<dbReference type="Gene3D" id="3.30.710.10">
    <property type="entry name" value="Potassium Channel Kv1.1, Chain A"/>
    <property type="match status" value="1"/>
</dbReference>
<evidence type="ECO:0000259" key="2">
    <source>
        <dbReference type="PROSITE" id="PS51886"/>
    </source>
</evidence>
<evidence type="ECO:0008006" key="5">
    <source>
        <dbReference type="Google" id="ProtNLM"/>
    </source>
</evidence>
<dbReference type="InterPro" id="IPR011705">
    <property type="entry name" value="BACK"/>
</dbReference>
<reference evidence="3 4" key="1">
    <citation type="submission" date="2017-11" db="EMBL/GenBank/DDBJ databases">
        <title>The genome of Rhizophagus clarus HR1 reveals common genetic basis of auxotrophy among arbuscular mycorrhizal fungi.</title>
        <authorList>
            <person name="Kobayashi Y."/>
        </authorList>
    </citation>
    <scope>NUCLEOTIDE SEQUENCE [LARGE SCALE GENOMIC DNA]</scope>
    <source>
        <strain evidence="3 4">HR1</strain>
    </source>
</reference>